<dbReference type="EMBL" id="ML213506">
    <property type="protein sequence ID" value="TFK53912.1"/>
    <property type="molecule type" value="Genomic_DNA"/>
</dbReference>
<dbReference type="Proteomes" id="UP000305948">
    <property type="component" value="Unassembled WGS sequence"/>
</dbReference>
<sequence length="242" mass="26976">MRRIRCPRRVHCMELGANSRNTEGKSIVQRDYHGAIHNTFSKLTDRATPLDIASVPSDQHIIILVSILSRTPALSSAHKIHLSSDSKIVLVDCDADRKLTQVWRREMIDGTPSGRIQLRHTFVAKAHPLLGESFFAGQGDRCVACLTEDGSIYTWDRESGRLIRRILPTESDAGSISCATWNTCAEGVLATGTSNGEIVMWSASLERPMERIVEDGVMHIDTSRAVNDVDRPNPRRKRSDTM</sequence>
<gene>
    <name evidence="1" type="ORF">OE88DRAFT_1131073</name>
</gene>
<dbReference type="AlphaFoldDB" id="A0A5C3N9J7"/>
<name>A0A5C3N9J7_9AGAM</name>
<dbReference type="InterPro" id="IPR015943">
    <property type="entry name" value="WD40/YVTN_repeat-like_dom_sf"/>
</dbReference>
<dbReference type="SUPFAM" id="SSF50978">
    <property type="entry name" value="WD40 repeat-like"/>
    <property type="match status" value="1"/>
</dbReference>
<dbReference type="Gene3D" id="2.130.10.10">
    <property type="entry name" value="YVTN repeat-like/Quinoprotein amine dehydrogenase"/>
    <property type="match status" value="1"/>
</dbReference>
<organism evidence="1 2">
    <name type="scientific">Heliocybe sulcata</name>
    <dbReference type="NCBI Taxonomy" id="5364"/>
    <lineage>
        <taxon>Eukaryota</taxon>
        <taxon>Fungi</taxon>
        <taxon>Dikarya</taxon>
        <taxon>Basidiomycota</taxon>
        <taxon>Agaricomycotina</taxon>
        <taxon>Agaricomycetes</taxon>
        <taxon>Gloeophyllales</taxon>
        <taxon>Gloeophyllaceae</taxon>
        <taxon>Heliocybe</taxon>
    </lineage>
</organism>
<accession>A0A5C3N9J7</accession>
<evidence type="ECO:0000313" key="1">
    <source>
        <dbReference type="EMBL" id="TFK53912.1"/>
    </source>
</evidence>
<reference evidence="1 2" key="1">
    <citation type="journal article" date="2019" name="Nat. Ecol. Evol.">
        <title>Megaphylogeny resolves global patterns of mushroom evolution.</title>
        <authorList>
            <person name="Varga T."/>
            <person name="Krizsan K."/>
            <person name="Foldi C."/>
            <person name="Dima B."/>
            <person name="Sanchez-Garcia M."/>
            <person name="Sanchez-Ramirez S."/>
            <person name="Szollosi G.J."/>
            <person name="Szarkandi J.G."/>
            <person name="Papp V."/>
            <person name="Albert L."/>
            <person name="Andreopoulos W."/>
            <person name="Angelini C."/>
            <person name="Antonin V."/>
            <person name="Barry K.W."/>
            <person name="Bougher N.L."/>
            <person name="Buchanan P."/>
            <person name="Buyck B."/>
            <person name="Bense V."/>
            <person name="Catcheside P."/>
            <person name="Chovatia M."/>
            <person name="Cooper J."/>
            <person name="Damon W."/>
            <person name="Desjardin D."/>
            <person name="Finy P."/>
            <person name="Geml J."/>
            <person name="Haridas S."/>
            <person name="Hughes K."/>
            <person name="Justo A."/>
            <person name="Karasinski D."/>
            <person name="Kautmanova I."/>
            <person name="Kiss B."/>
            <person name="Kocsube S."/>
            <person name="Kotiranta H."/>
            <person name="LaButti K.M."/>
            <person name="Lechner B.E."/>
            <person name="Liimatainen K."/>
            <person name="Lipzen A."/>
            <person name="Lukacs Z."/>
            <person name="Mihaltcheva S."/>
            <person name="Morgado L.N."/>
            <person name="Niskanen T."/>
            <person name="Noordeloos M.E."/>
            <person name="Ohm R.A."/>
            <person name="Ortiz-Santana B."/>
            <person name="Ovrebo C."/>
            <person name="Racz N."/>
            <person name="Riley R."/>
            <person name="Savchenko A."/>
            <person name="Shiryaev A."/>
            <person name="Soop K."/>
            <person name="Spirin V."/>
            <person name="Szebenyi C."/>
            <person name="Tomsovsky M."/>
            <person name="Tulloss R.E."/>
            <person name="Uehling J."/>
            <person name="Grigoriev I.V."/>
            <person name="Vagvolgyi C."/>
            <person name="Papp T."/>
            <person name="Martin F.M."/>
            <person name="Miettinen O."/>
            <person name="Hibbett D.S."/>
            <person name="Nagy L.G."/>
        </authorList>
    </citation>
    <scope>NUCLEOTIDE SEQUENCE [LARGE SCALE GENOMIC DNA]</scope>
    <source>
        <strain evidence="1 2">OMC1185</strain>
    </source>
</reference>
<keyword evidence="2" id="KW-1185">Reference proteome</keyword>
<dbReference type="InterPro" id="IPR036322">
    <property type="entry name" value="WD40_repeat_dom_sf"/>
</dbReference>
<evidence type="ECO:0000313" key="2">
    <source>
        <dbReference type="Proteomes" id="UP000305948"/>
    </source>
</evidence>
<protein>
    <submittedName>
        <fullName evidence="1">Uncharacterized protein</fullName>
    </submittedName>
</protein>
<dbReference type="OrthoDB" id="2673707at2759"/>
<proteinExistence type="predicted"/>
<dbReference type="STRING" id="5364.A0A5C3N9J7"/>